<dbReference type="Gene3D" id="3.40.50.620">
    <property type="entry name" value="HUPs"/>
    <property type="match status" value="1"/>
</dbReference>
<dbReference type="InterPro" id="IPR050128">
    <property type="entry name" value="Sulfate_adenylyltrnsfr_sub2"/>
</dbReference>
<organism evidence="2 4">
    <name type="scientific">Pyrodictium delaneyi</name>
    <dbReference type="NCBI Taxonomy" id="1273541"/>
    <lineage>
        <taxon>Archaea</taxon>
        <taxon>Thermoproteota</taxon>
        <taxon>Thermoprotei</taxon>
        <taxon>Desulfurococcales</taxon>
        <taxon>Pyrodictiaceae</taxon>
        <taxon>Pyrodictium</taxon>
    </lineage>
</organism>
<feature type="domain" description="Phosphoadenosine phosphosulphate reductase" evidence="1">
    <location>
        <begin position="227"/>
        <end position="399"/>
    </location>
</feature>
<evidence type="ECO:0000259" key="1">
    <source>
        <dbReference type="Pfam" id="PF01507"/>
    </source>
</evidence>
<evidence type="ECO:0000313" key="4">
    <source>
        <dbReference type="Proteomes" id="UP000058613"/>
    </source>
</evidence>
<dbReference type="KEGG" id="pdl:Pyrde_0891"/>
<name>A0A0P0N3G2_9CREN</name>
<protein>
    <submittedName>
        <fullName evidence="2">Phosphoadenosine phosphosulfate reductase</fullName>
    </submittedName>
</protein>
<proteinExistence type="predicted"/>
<dbReference type="OrthoDB" id="14887at2157"/>
<gene>
    <name evidence="3" type="ORF">Pdsh_01200</name>
    <name evidence="2" type="ORF">Pyrde_0891</name>
</gene>
<dbReference type="InterPro" id="IPR002500">
    <property type="entry name" value="PAPS_reduct_dom"/>
</dbReference>
<dbReference type="PANTHER" id="PTHR43196:SF2">
    <property type="entry name" value="PHOSPHOADENOSINE PHOSPHOSULFATE REDUCTASE"/>
    <property type="match status" value="1"/>
</dbReference>
<evidence type="ECO:0000313" key="3">
    <source>
        <dbReference type="EMBL" id="OWJ55448.1"/>
    </source>
</evidence>
<evidence type="ECO:0000313" key="2">
    <source>
        <dbReference type="EMBL" id="ALL00939.1"/>
    </source>
</evidence>
<dbReference type="PANTHER" id="PTHR43196">
    <property type="entry name" value="SULFATE ADENYLYLTRANSFERASE SUBUNIT 2"/>
    <property type="match status" value="1"/>
</dbReference>
<sequence length="455" mass="50488">MALQGLLEALERLGWLRDPSVPVLGCRGSGKVCWRVRGDYWLAGRYERRLLDTLARLAFGADPGLRDKLVVFHRVPAPSGEYAAEVFAEALRLGVVEYSRRGWVLHPSGALASLAASLGAGVVEARGPGPRLKGKKIRLSPESCLGRRWVIVGSRGWVGPARVVEADGEECTVKVKDMAPQGLKPLPPAELDAAVERNAEIVGGLASEAREFIRRAYARVQASQGRVYVAFSGGADSTAVLSLAREALGPERIVAVYADTGMEYPEARRHAERIASILGVDLEVVEPDVDPLEEVAKRGLMTRDDRWCTRLLKLQPLRRFYSRVGAKLVLDGARRWESTNRARTPRLGQNPLIPGVARALPIHHWPRLVVQLYLAERGIPLSQLYHYGLTRIGCIACPAMHLYEIHIAYHLHPWWYRKLAKAVAEHQGIDEAEALRLILAGGWRREGEPQTWLQQ</sequence>
<dbReference type="GeneID" id="26099228"/>
<dbReference type="EMBL" id="CP013011">
    <property type="protein sequence ID" value="ALL00939.1"/>
    <property type="molecule type" value="Genomic_DNA"/>
</dbReference>
<dbReference type="InterPro" id="IPR014729">
    <property type="entry name" value="Rossmann-like_a/b/a_fold"/>
</dbReference>
<dbReference type="RefSeq" id="WP_055408594.1">
    <property type="nucleotide sequence ID" value="NZ_CP013011.1"/>
</dbReference>
<dbReference type="STRING" id="1273541.Pyrde_0891"/>
<dbReference type="EMBL" id="NCQP01000001">
    <property type="protein sequence ID" value="OWJ55448.1"/>
    <property type="molecule type" value="Genomic_DNA"/>
</dbReference>
<evidence type="ECO:0000313" key="5">
    <source>
        <dbReference type="Proteomes" id="UP000196694"/>
    </source>
</evidence>
<dbReference type="Pfam" id="PF01507">
    <property type="entry name" value="PAPS_reduct"/>
    <property type="match status" value="1"/>
</dbReference>
<reference evidence="2 4" key="1">
    <citation type="submission" date="2015-10" db="EMBL/GenBank/DDBJ databases">
        <title>Complete genome sequence of hyperthermophilic archaeon Pyrodictium delaneyi Su06.</title>
        <authorList>
            <person name="Jung J.-H."/>
            <person name="Lin J."/>
            <person name="Holden J.F."/>
            <person name="Park C.-S."/>
        </authorList>
    </citation>
    <scope>NUCLEOTIDE SEQUENCE [LARGE SCALE GENOMIC DNA]</scope>
    <source>
        <strain evidence="2 4">Su06</strain>
    </source>
</reference>
<keyword evidence="5" id="KW-1185">Reference proteome</keyword>
<dbReference type="AlphaFoldDB" id="A0A0P0N3G2"/>
<accession>A0A0P0N3G2</accession>
<reference evidence="3 5" key="2">
    <citation type="submission" date="2017-05" db="EMBL/GenBank/DDBJ databases">
        <title>The draft genome of the hyperthermophilic archaeon 'Pyrodictium delaneyi strain Hulk', an iron and nitrate reducer, reveals the capacity for sulfate reduction.</title>
        <authorList>
            <person name="Demey L.M."/>
            <person name="Miller C."/>
            <person name="Manzella M."/>
            <person name="Reguera G."/>
            <person name="Kashefi K."/>
        </authorList>
    </citation>
    <scope>NUCLEOTIDE SEQUENCE [LARGE SCALE GENOMIC DNA]</scope>
    <source>
        <strain evidence="3 5">Hulk</strain>
    </source>
</reference>
<dbReference type="GO" id="GO:0003824">
    <property type="term" value="F:catalytic activity"/>
    <property type="evidence" value="ECO:0007669"/>
    <property type="project" value="InterPro"/>
</dbReference>
<dbReference type="Proteomes" id="UP000058613">
    <property type="component" value="Chromosome"/>
</dbReference>
<dbReference type="SUPFAM" id="SSF52402">
    <property type="entry name" value="Adenine nucleotide alpha hydrolases-like"/>
    <property type="match status" value="1"/>
</dbReference>
<dbReference type="Proteomes" id="UP000196694">
    <property type="component" value="Unassembled WGS sequence"/>
</dbReference>